<dbReference type="OrthoDB" id="1748685at2759"/>
<evidence type="ECO:0000313" key="2">
    <source>
        <dbReference type="EMBL" id="TYK04077.1"/>
    </source>
</evidence>
<reference evidence="3 4" key="1">
    <citation type="submission" date="2019-08" db="EMBL/GenBank/DDBJ databases">
        <title>Draft genome sequences of two oriental melons (Cucumis melo L. var makuwa).</title>
        <authorList>
            <person name="Kwon S.-Y."/>
        </authorList>
    </citation>
    <scope>NUCLEOTIDE SEQUENCE [LARGE SCALE GENOMIC DNA]</scope>
    <source>
        <strain evidence="4">cv. Chang Bougi</strain>
        <strain evidence="3">cv. SW 3</strain>
        <tissue evidence="1">Leaf</tissue>
    </source>
</reference>
<dbReference type="PANTHER" id="PTHR15503">
    <property type="entry name" value="LDOC1 RELATED"/>
    <property type="match status" value="1"/>
</dbReference>
<dbReference type="PANTHER" id="PTHR15503:SF22">
    <property type="entry name" value="TRANSPOSON TY3-I GAG POLYPROTEIN"/>
    <property type="match status" value="1"/>
</dbReference>
<dbReference type="STRING" id="1194695.A0A5A7VHH6"/>
<dbReference type="Proteomes" id="UP000321393">
    <property type="component" value="Unassembled WGS sequence"/>
</dbReference>
<dbReference type="Proteomes" id="UP000321947">
    <property type="component" value="Unassembled WGS sequence"/>
</dbReference>
<proteinExistence type="predicted"/>
<dbReference type="SUPFAM" id="SSF56672">
    <property type="entry name" value="DNA/RNA polymerases"/>
    <property type="match status" value="1"/>
</dbReference>
<name>A0A5A7VHH6_CUCMM</name>
<dbReference type="EMBL" id="SSTD01014757">
    <property type="protein sequence ID" value="TYK04077.1"/>
    <property type="molecule type" value="Genomic_DNA"/>
</dbReference>
<comment type="caution">
    <text evidence="1">The sequence shown here is derived from an EMBL/GenBank/DDBJ whole genome shotgun (WGS) entry which is preliminary data.</text>
</comment>
<gene>
    <name evidence="2" type="ORF">E5676_scaffold2119G00040</name>
    <name evidence="1" type="ORF">E6C27_scaffold979G00490</name>
</gene>
<dbReference type="InterPro" id="IPR032567">
    <property type="entry name" value="RTL1-rel"/>
</dbReference>
<sequence>MAIQKLKMEGVENPIVELSINSVVGLTNLGTMKMRGSINNEAVIVLTEQPTISYLTNWRLEGNFLPLELGGVDVILKMQWLHSLGVTKVYWRKLTMTFYRGGQKVILKGDPSLTKARGFGGSMTFAEFYGVDDILTVNKSIPELLGRYEDVFDWPEELPPKGGIEHHIHLKNSTNPINVRLYRYAYQQKEEMEKLVDEMLASGVIRLSTSPYPSPVLLVKKKDGSWRFCVDYQAHNTAIW</sequence>
<evidence type="ECO:0000313" key="1">
    <source>
        <dbReference type="EMBL" id="KAA0066630.1"/>
    </source>
</evidence>
<organism evidence="1 3">
    <name type="scientific">Cucumis melo var. makuwa</name>
    <name type="common">Oriental melon</name>
    <dbReference type="NCBI Taxonomy" id="1194695"/>
    <lineage>
        <taxon>Eukaryota</taxon>
        <taxon>Viridiplantae</taxon>
        <taxon>Streptophyta</taxon>
        <taxon>Embryophyta</taxon>
        <taxon>Tracheophyta</taxon>
        <taxon>Spermatophyta</taxon>
        <taxon>Magnoliopsida</taxon>
        <taxon>eudicotyledons</taxon>
        <taxon>Gunneridae</taxon>
        <taxon>Pentapetalae</taxon>
        <taxon>rosids</taxon>
        <taxon>fabids</taxon>
        <taxon>Cucurbitales</taxon>
        <taxon>Cucurbitaceae</taxon>
        <taxon>Benincaseae</taxon>
        <taxon>Cucumis</taxon>
    </lineage>
</organism>
<accession>A0A5A7VHH6</accession>
<dbReference type="Gene3D" id="3.10.10.10">
    <property type="entry name" value="HIV Type 1 Reverse Transcriptase, subunit A, domain 1"/>
    <property type="match status" value="1"/>
</dbReference>
<dbReference type="InterPro" id="IPR043502">
    <property type="entry name" value="DNA/RNA_pol_sf"/>
</dbReference>
<protein>
    <submittedName>
        <fullName evidence="1">Retrovirus-related Pol polyprotein from transposon opus</fullName>
    </submittedName>
</protein>
<dbReference type="EMBL" id="SSTE01000850">
    <property type="protein sequence ID" value="KAA0066630.1"/>
    <property type="molecule type" value="Genomic_DNA"/>
</dbReference>
<dbReference type="AlphaFoldDB" id="A0A5A7VHH6"/>
<evidence type="ECO:0000313" key="3">
    <source>
        <dbReference type="Proteomes" id="UP000321393"/>
    </source>
</evidence>
<evidence type="ECO:0000313" key="4">
    <source>
        <dbReference type="Proteomes" id="UP000321947"/>
    </source>
</evidence>